<protein>
    <submittedName>
        <fullName evidence="2">Helix-turn-helix transcriptional regulator</fullName>
    </submittedName>
</protein>
<gene>
    <name evidence="2" type="ORF">J5Y09_02165</name>
</gene>
<sequence>MTLVIAALSPPEADRPDASLGERLRAARLARAAADPRGFSVRAVAARLAVSATYLSLVERGAQRPTEPFLRALAADLGLEAEALLPLAGRVAEDVTAALLARPALAEAVRALRDLPEAELTRTIRRIRDGEW</sequence>
<dbReference type="SUPFAM" id="SSF47413">
    <property type="entry name" value="lambda repressor-like DNA-binding domains"/>
    <property type="match status" value="1"/>
</dbReference>
<accession>A0ABS4ANB3</accession>
<feature type="domain" description="HTH cro/C1-type" evidence="1">
    <location>
        <begin position="24"/>
        <end position="84"/>
    </location>
</feature>
<dbReference type="Pfam" id="PF13560">
    <property type="entry name" value="HTH_31"/>
    <property type="match status" value="1"/>
</dbReference>
<dbReference type="Gene3D" id="1.10.260.40">
    <property type="entry name" value="lambda repressor-like DNA-binding domains"/>
    <property type="match status" value="1"/>
</dbReference>
<keyword evidence="3" id="KW-1185">Reference proteome</keyword>
<comment type="caution">
    <text evidence="2">The sequence shown here is derived from an EMBL/GenBank/DDBJ whole genome shotgun (WGS) entry which is preliminary data.</text>
</comment>
<dbReference type="EMBL" id="JAGIYZ010000001">
    <property type="protein sequence ID" value="MBP0462704.1"/>
    <property type="molecule type" value="Genomic_DNA"/>
</dbReference>
<organism evidence="2 3">
    <name type="scientific">Roseomonas nitratireducens</name>
    <dbReference type="NCBI Taxonomy" id="2820810"/>
    <lineage>
        <taxon>Bacteria</taxon>
        <taxon>Pseudomonadati</taxon>
        <taxon>Pseudomonadota</taxon>
        <taxon>Alphaproteobacteria</taxon>
        <taxon>Acetobacterales</taxon>
        <taxon>Roseomonadaceae</taxon>
        <taxon>Roseomonas</taxon>
    </lineage>
</organism>
<evidence type="ECO:0000259" key="1">
    <source>
        <dbReference type="PROSITE" id="PS50943"/>
    </source>
</evidence>
<dbReference type="PROSITE" id="PS50943">
    <property type="entry name" value="HTH_CROC1"/>
    <property type="match status" value="1"/>
</dbReference>
<dbReference type="InterPro" id="IPR001387">
    <property type="entry name" value="Cro/C1-type_HTH"/>
</dbReference>
<dbReference type="CDD" id="cd00093">
    <property type="entry name" value="HTH_XRE"/>
    <property type="match status" value="1"/>
</dbReference>
<name>A0ABS4ANB3_9PROT</name>
<dbReference type="Proteomes" id="UP000680815">
    <property type="component" value="Unassembled WGS sequence"/>
</dbReference>
<dbReference type="SMART" id="SM00530">
    <property type="entry name" value="HTH_XRE"/>
    <property type="match status" value="1"/>
</dbReference>
<proteinExistence type="predicted"/>
<evidence type="ECO:0000313" key="3">
    <source>
        <dbReference type="Proteomes" id="UP000680815"/>
    </source>
</evidence>
<reference evidence="2 3" key="1">
    <citation type="submission" date="2021-03" db="EMBL/GenBank/DDBJ databases">
        <authorList>
            <person name="So Y."/>
        </authorList>
    </citation>
    <scope>NUCLEOTIDE SEQUENCE [LARGE SCALE GENOMIC DNA]</scope>
    <source>
        <strain evidence="2 3">PWR1</strain>
    </source>
</reference>
<evidence type="ECO:0000313" key="2">
    <source>
        <dbReference type="EMBL" id="MBP0462704.1"/>
    </source>
</evidence>
<dbReference type="InterPro" id="IPR010982">
    <property type="entry name" value="Lambda_DNA-bd_dom_sf"/>
</dbReference>